<reference evidence="5" key="1">
    <citation type="submission" date="2025-08" db="UniProtKB">
        <authorList>
            <consortium name="RefSeq"/>
        </authorList>
    </citation>
    <scope>IDENTIFICATION</scope>
</reference>
<keyword evidence="1" id="KW-0812">Transmembrane</keyword>
<dbReference type="GO" id="GO:0046872">
    <property type="term" value="F:metal ion binding"/>
    <property type="evidence" value="ECO:0007669"/>
    <property type="project" value="InterPro"/>
</dbReference>
<proteinExistence type="predicted"/>
<dbReference type="GO" id="GO:0016567">
    <property type="term" value="P:protein ubiquitination"/>
    <property type="evidence" value="ECO:0007669"/>
    <property type="project" value="InterPro"/>
</dbReference>
<gene>
    <name evidence="5" type="primary">LOC115216771</name>
</gene>
<sequence>MKSFSLRFLFSFLYAICFICFALGCTQDFLDNLKSGVRVKRGPHWKWGNQDGGKGNLGTVIEQKNSNGWVPVKWDAGHTNLYRVGYDNSCDLIIVGHNYTQCVVQPQNDTLDTSLIFPSDKIPLISSVFHYCQKKLVSSRSDRIISFTLLWYSEVSCNITVYEGSNNKGENYGNACQNKIGTYHSRNDSLFIEFSLEKETDEVGFMASIQSEEPECNESYNKFISGGESGYIQPPYSNITLITPLKCQWTLTTNSSHVFQINLVKFEELSYLDIYDGNTLIEHLDHEIQQYTTKSSMLDLFYNKPNTFSSGFVIAYKTVPKAKASCLENKVYKHPGIKDQFMISTTVSGTDHKLSDYCYFTLQADESTYIELDLQQLDINSSCLPTYLDMTINNQSFPSKIGYLNHQASIRAKSFNIQYLKITRCKFLITFSIKTAAIPPCFLNPVVDVISGPKRFLNVPQTAPVDLEVKTCKWTFKIKPMHILQIEIITTITSAKTTYSSFSYYNGKSWQLLTNSKMNTSQITFPLEYIINPKYKTSKDFGNMIISYNSVVQEETPSTTQTEQLSTVTSMNTWTKEIPTTKPYSNKSMMLHCKEKIVTETTIPYWIYITVAFLILICIVLGCLCWILYRRRIYVNTESFIYNKHLLKNENLEI</sequence>
<dbReference type="GO" id="GO:0004842">
    <property type="term" value="F:ubiquitin-protein transferase activity"/>
    <property type="evidence" value="ECO:0007669"/>
    <property type="project" value="InterPro"/>
</dbReference>
<evidence type="ECO:0000256" key="1">
    <source>
        <dbReference type="SAM" id="Phobius"/>
    </source>
</evidence>
<evidence type="ECO:0000313" key="5">
    <source>
        <dbReference type="RefSeq" id="XP_029642199.1"/>
    </source>
</evidence>
<dbReference type="RefSeq" id="XP_029642199.1">
    <property type="nucleotide sequence ID" value="XM_029786339.2"/>
</dbReference>
<feature type="transmembrane region" description="Helical" evidence="1">
    <location>
        <begin position="605"/>
        <end position="629"/>
    </location>
</feature>
<keyword evidence="2" id="KW-0732">Signal</keyword>
<dbReference type="Gene3D" id="2.30.30.40">
    <property type="entry name" value="SH3 Domains"/>
    <property type="match status" value="1"/>
</dbReference>
<evidence type="ECO:0000313" key="4">
    <source>
        <dbReference type="Proteomes" id="UP000515154"/>
    </source>
</evidence>
<accession>A0A6P7SVE4</accession>
<feature type="signal peptide" evidence="2">
    <location>
        <begin position="1"/>
        <end position="24"/>
    </location>
</feature>
<dbReference type="GO" id="GO:0005737">
    <property type="term" value="C:cytoplasm"/>
    <property type="evidence" value="ECO:0007669"/>
    <property type="project" value="TreeGrafter"/>
</dbReference>
<keyword evidence="1" id="KW-1133">Transmembrane helix</keyword>
<dbReference type="PROSITE" id="PS51416">
    <property type="entry name" value="MIB_HERC2"/>
    <property type="match status" value="1"/>
</dbReference>
<feature type="domain" description="MIB/HERC2" evidence="3">
    <location>
        <begin position="25"/>
        <end position="98"/>
    </location>
</feature>
<organism evidence="4 5">
    <name type="scientific">Octopus sinensis</name>
    <name type="common">East Asian common octopus</name>
    <dbReference type="NCBI Taxonomy" id="2607531"/>
    <lineage>
        <taxon>Eukaryota</taxon>
        <taxon>Metazoa</taxon>
        <taxon>Spiralia</taxon>
        <taxon>Lophotrochozoa</taxon>
        <taxon>Mollusca</taxon>
        <taxon>Cephalopoda</taxon>
        <taxon>Coleoidea</taxon>
        <taxon>Octopodiformes</taxon>
        <taxon>Octopoda</taxon>
        <taxon>Incirrata</taxon>
        <taxon>Octopodidae</taxon>
        <taxon>Octopus</taxon>
    </lineage>
</organism>
<dbReference type="PROSITE" id="PS51257">
    <property type="entry name" value="PROKAR_LIPOPROTEIN"/>
    <property type="match status" value="1"/>
</dbReference>
<dbReference type="Pfam" id="PF06701">
    <property type="entry name" value="MIB_HERC2"/>
    <property type="match status" value="1"/>
</dbReference>
<dbReference type="KEGG" id="osn:115216771"/>
<keyword evidence="1" id="KW-0472">Membrane</keyword>
<keyword evidence="4" id="KW-1185">Reference proteome</keyword>
<dbReference type="InterPro" id="IPR035914">
    <property type="entry name" value="Sperma_CUB_dom_sf"/>
</dbReference>
<evidence type="ECO:0000259" key="3">
    <source>
        <dbReference type="PROSITE" id="PS51416"/>
    </source>
</evidence>
<dbReference type="AlphaFoldDB" id="A0A6P7SVE4"/>
<dbReference type="Proteomes" id="UP000515154">
    <property type="component" value="Linkage group LG10"/>
</dbReference>
<feature type="chain" id="PRO_5028264681" evidence="2">
    <location>
        <begin position="25"/>
        <end position="654"/>
    </location>
</feature>
<protein>
    <submittedName>
        <fullName evidence="5">Uncharacterized protein LOC115216771 isoform X1</fullName>
    </submittedName>
</protein>
<dbReference type="InterPro" id="IPR037252">
    <property type="entry name" value="Mib_Herc2_sf"/>
</dbReference>
<evidence type="ECO:0000256" key="2">
    <source>
        <dbReference type="SAM" id="SignalP"/>
    </source>
</evidence>
<name>A0A6P7SVE4_9MOLL</name>
<dbReference type="InterPro" id="IPR010606">
    <property type="entry name" value="Mib_Herc2"/>
</dbReference>
<dbReference type="PANTHER" id="PTHR24202">
    <property type="entry name" value="E3 UBIQUITIN-PROTEIN LIGASE MIB2"/>
    <property type="match status" value="1"/>
</dbReference>
<dbReference type="SUPFAM" id="SSF49854">
    <property type="entry name" value="Spermadhesin, CUB domain"/>
    <property type="match status" value="1"/>
</dbReference>
<dbReference type="SUPFAM" id="SSF159034">
    <property type="entry name" value="Mib/herc2 domain-like"/>
    <property type="match status" value="1"/>
</dbReference>
<dbReference type="PANTHER" id="PTHR24202:SF4">
    <property type="entry name" value="E3 UBIQUITIN-PROTEIN LIGASE MIB2-RELATED"/>
    <property type="match status" value="1"/>
</dbReference>